<sequence length="327" mass="36421">MTINTLRIIADSMKTPFLDAIINTTQGVVKNIQNVTKHKDDCVQLLEQIHQLLNAIMILHITSDAGGEIPIEVLDHVGKFTEILHKIYTFVEAQQKGNRVKSFFRQGEINTLLKDCQTGLQQCFDFFQIEGPRSLPDITEMQKDAQKKHQEVLEMIEKLSEATASEQASTMSGHYSWSSNSSTSISMLPSEPKIFHGRESELSDILHLFKKRVPRIAILGAGGMGKTSLAQAVLHQPEITARYAQNRFFVGCASATTNLELVNLVGAHLGLKPRKDLTQAVLQHFSNNPPSLLILDELETLWEPPSSRGDIEELLSLLIGVEDLALM</sequence>
<dbReference type="Proteomes" id="UP001218218">
    <property type="component" value="Unassembled WGS sequence"/>
</dbReference>
<feature type="domain" description="Novel STAND NTPase 1" evidence="1">
    <location>
        <begin position="191"/>
        <end position="321"/>
    </location>
</feature>
<dbReference type="PANTHER" id="PTHR47691">
    <property type="entry name" value="REGULATOR-RELATED"/>
    <property type="match status" value="1"/>
</dbReference>
<evidence type="ECO:0000313" key="2">
    <source>
        <dbReference type="EMBL" id="KAJ7321296.1"/>
    </source>
</evidence>
<dbReference type="EMBL" id="JARIHO010000051">
    <property type="protein sequence ID" value="KAJ7321296.1"/>
    <property type="molecule type" value="Genomic_DNA"/>
</dbReference>
<dbReference type="Gene3D" id="3.40.50.300">
    <property type="entry name" value="P-loop containing nucleotide triphosphate hydrolases"/>
    <property type="match status" value="1"/>
</dbReference>
<accession>A0AAD7EH58</accession>
<gene>
    <name evidence="2" type="ORF">DFH08DRAFT_384191</name>
</gene>
<dbReference type="InterPro" id="IPR049052">
    <property type="entry name" value="nSTAND1"/>
</dbReference>
<dbReference type="Gene3D" id="1.20.930.20">
    <property type="entry name" value="Adaptor protein Cbl, N-terminal domain"/>
    <property type="match status" value="1"/>
</dbReference>
<dbReference type="InterPro" id="IPR027417">
    <property type="entry name" value="P-loop_NTPase"/>
</dbReference>
<protein>
    <recommendedName>
        <fullName evidence="1">Novel STAND NTPase 1 domain-containing protein</fullName>
    </recommendedName>
</protein>
<name>A0AAD7EH58_9AGAR</name>
<feature type="non-terminal residue" evidence="2">
    <location>
        <position position="327"/>
    </location>
</feature>
<comment type="caution">
    <text evidence="2">The sequence shown here is derived from an EMBL/GenBank/DDBJ whole genome shotgun (WGS) entry which is preliminary data.</text>
</comment>
<keyword evidence="3" id="KW-1185">Reference proteome</keyword>
<organism evidence="2 3">
    <name type="scientific">Mycena albidolilacea</name>
    <dbReference type="NCBI Taxonomy" id="1033008"/>
    <lineage>
        <taxon>Eukaryota</taxon>
        <taxon>Fungi</taxon>
        <taxon>Dikarya</taxon>
        <taxon>Basidiomycota</taxon>
        <taxon>Agaricomycotina</taxon>
        <taxon>Agaricomycetes</taxon>
        <taxon>Agaricomycetidae</taxon>
        <taxon>Agaricales</taxon>
        <taxon>Marasmiineae</taxon>
        <taxon>Mycenaceae</taxon>
        <taxon>Mycena</taxon>
    </lineage>
</organism>
<dbReference type="SUPFAM" id="SSF52540">
    <property type="entry name" value="P-loop containing nucleoside triphosphate hydrolases"/>
    <property type="match status" value="1"/>
</dbReference>
<reference evidence="2" key="1">
    <citation type="submission" date="2023-03" db="EMBL/GenBank/DDBJ databases">
        <title>Massive genome expansion in bonnet fungi (Mycena s.s.) driven by repeated elements and novel gene families across ecological guilds.</title>
        <authorList>
            <consortium name="Lawrence Berkeley National Laboratory"/>
            <person name="Harder C.B."/>
            <person name="Miyauchi S."/>
            <person name="Viragh M."/>
            <person name="Kuo A."/>
            <person name="Thoen E."/>
            <person name="Andreopoulos B."/>
            <person name="Lu D."/>
            <person name="Skrede I."/>
            <person name="Drula E."/>
            <person name="Henrissat B."/>
            <person name="Morin E."/>
            <person name="Kohler A."/>
            <person name="Barry K."/>
            <person name="LaButti K."/>
            <person name="Morin E."/>
            <person name="Salamov A."/>
            <person name="Lipzen A."/>
            <person name="Mereny Z."/>
            <person name="Hegedus B."/>
            <person name="Baldrian P."/>
            <person name="Stursova M."/>
            <person name="Weitz H."/>
            <person name="Taylor A."/>
            <person name="Grigoriev I.V."/>
            <person name="Nagy L.G."/>
            <person name="Martin F."/>
            <person name="Kauserud H."/>
        </authorList>
    </citation>
    <scope>NUCLEOTIDE SEQUENCE</scope>
    <source>
        <strain evidence="2">CBHHK002</strain>
    </source>
</reference>
<dbReference type="AlphaFoldDB" id="A0AAD7EH58"/>
<evidence type="ECO:0000259" key="1">
    <source>
        <dbReference type="Pfam" id="PF20703"/>
    </source>
</evidence>
<proteinExistence type="predicted"/>
<dbReference type="GO" id="GO:0007166">
    <property type="term" value="P:cell surface receptor signaling pathway"/>
    <property type="evidence" value="ECO:0007669"/>
    <property type="project" value="InterPro"/>
</dbReference>
<dbReference type="InterPro" id="IPR036537">
    <property type="entry name" value="Adaptor_Cbl_N_dom_sf"/>
</dbReference>
<dbReference type="CDD" id="cd21037">
    <property type="entry name" value="MLKL_NTD"/>
    <property type="match status" value="1"/>
</dbReference>
<evidence type="ECO:0000313" key="3">
    <source>
        <dbReference type="Proteomes" id="UP001218218"/>
    </source>
</evidence>
<dbReference type="Pfam" id="PF20703">
    <property type="entry name" value="nSTAND1"/>
    <property type="match status" value="1"/>
</dbReference>
<dbReference type="PANTHER" id="PTHR47691:SF3">
    <property type="entry name" value="HTH-TYPE TRANSCRIPTIONAL REGULATOR RV0890C-RELATED"/>
    <property type="match status" value="1"/>
</dbReference>
<dbReference type="InterPro" id="IPR059179">
    <property type="entry name" value="MLKL-like_MCAfunc"/>
</dbReference>